<gene>
    <name evidence="9" type="ORF">RGQ29_012551</name>
</gene>
<dbReference type="SUPFAM" id="SSF55895">
    <property type="entry name" value="Ribonuclease Rh-like"/>
    <property type="match status" value="1"/>
</dbReference>
<dbReference type="Proteomes" id="UP001324115">
    <property type="component" value="Unassembled WGS sequence"/>
</dbReference>
<evidence type="ECO:0000313" key="10">
    <source>
        <dbReference type="Proteomes" id="UP001324115"/>
    </source>
</evidence>
<dbReference type="GO" id="GO:0006401">
    <property type="term" value="P:RNA catabolic process"/>
    <property type="evidence" value="ECO:0007669"/>
    <property type="project" value="TreeGrafter"/>
</dbReference>
<evidence type="ECO:0000256" key="6">
    <source>
        <dbReference type="PIRSR" id="PIRSR633697-1"/>
    </source>
</evidence>
<comment type="caution">
    <text evidence="9">The sequence shown here is derived from an EMBL/GenBank/DDBJ whole genome shotgun (WGS) entry which is preliminary data.</text>
</comment>
<proteinExistence type="inferred from homology"/>
<keyword evidence="3" id="KW-0255">Endonuclease</keyword>
<keyword evidence="2" id="KW-0540">Nuclease</keyword>
<organism evidence="9 10">
    <name type="scientific">Quercus rubra</name>
    <name type="common">Northern red oak</name>
    <name type="synonym">Quercus borealis</name>
    <dbReference type="NCBI Taxonomy" id="3512"/>
    <lineage>
        <taxon>Eukaryota</taxon>
        <taxon>Viridiplantae</taxon>
        <taxon>Streptophyta</taxon>
        <taxon>Embryophyta</taxon>
        <taxon>Tracheophyta</taxon>
        <taxon>Spermatophyta</taxon>
        <taxon>Magnoliopsida</taxon>
        <taxon>eudicotyledons</taxon>
        <taxon>Gunneridae</taxon>
        <taxon>Pentapetalae</taxon>
        <taxon>rosids</taxon>
        <taxon>fabids</taxon>
        <taxon>Fagales</taxon>
        <taxon>Fagaceae</taxon>
        <taxon>Quercus</taxon>
    </lineage>
</organism>
<dbReference type="InterPro" id="IPR033697">
    <property type="entry name" value="Ribonuclease_T2_eukaryotic"/>
</dbReference>
<dbReference type="GO" id="GO:0005576">
    <property type="term" value="C:extracellular region"/>
    <property type="evidence" value="ECO:0007669"/>
    <property type="project" value="TreeGrafter"/>
</dbReference>
<evidence type="ECO:0000256" key="7">
    <source>
        <dbReference type="RuleBase" id="RU004328"/>
    </source>
</evidence>
<keyword evidence="8" id="KW-0732">Signal</keyword>
<feature type="active site" evidence="6">
    <location>
        <position position="132"/>
    </location>
</feature>
<dbReference type="CDD" id="cd01061">
    <property type="entry name" value="RNase_T2_euk"/>
    <property type="match status" value="1"/>
</dbReference>
<dbReference type="GO" id="GO:0003723">
    <property type="term" value="F:RNA binding"/>
    <property type="evidence" value="ECO:0007669"/>
    <property type="project" value="InterPro"/>
</dbReference>
<dbReference type="PANTHER" id="PTHR11240">
    <property type="entry name" value="RIBONUCLEASE T2"/>
    <property type="match status" value="1"/>
</dbReference>
<evidence type="ECO:0000313" key="9">
    <source>
        <dbReference type="EMBL" id="KAK4604082.1"/>
    </source>
</evidence>
<dbReference type="InterPro" id="IPR001568">
    <property type="entry name" value="RNase_T2-like"/>
</dbReference>
<comment type="similarity">
    <text evidence="1 7">Belongs to the RNase T2 family.</text>
</comment>
<feature type="signal peptide" evidence="8">
    <location>
        <begin position="1"/>
        <end position="21"/>
    </location>
</feature>
<name>A0AAN7G4I0_QUERU</name>
<dbReference type="PROSITE" id="PS00530">
    <property type="entry name" value="RNASE_T2_1"/>
    <property type="match status" value="1"/>
</dbReference>
<reference evidence="9 10" key="1">
    <citation type="journal article" date="2023" name="G3 (Bethesda)">
        <title>A haplotype-resolved chromosome-scale genome for Quercus rubra L. provides insights into the genetics of adaptive traits for red oak species.</title>
        <authorList>
            <person name="Kapoor B."/>
            <person name="Jenkins J."/>
            <person name="Schmutz J."/>
            <person name="Zhebentyayeva T."/>
            <person name="Kuelheim C."/>
            <person name="Coggeshall M."/>
            <person name="Heim C."/>
            <person name="Lasky J.R."/>
            <person name="Leites L."/>
            <person name="Islam-Faridi N."/>
            <person name="Romero-Severson J."/>
            <person name="DeLeo V.L."/>
            <person name="Lucas S.M."/>
            <person name="Lazic D."/>
            <person name="Gailing O."/>
            <person name="Carlson J."/>
            <person name="Staton M."/>
        </authorList>
    </citation>
    <scope>NUCLEOTIDE SEQUENCE [LARGE SCALE GENOMIC DNA]</scope>
    <source>
        <strain evidence="9">Pseudo-F2</strain>
    </source>
</reference>
<feature type="chain" id="PRO_5042925399" evidence="8">
    <location>
        <begin position="22"/>
        <end position="241"/>
    </location>
</feature>
<evidence type="ECO:0000256" key="1">
    <source>
        <dbReference type="ARBA" id="ARBA00007469"/>
    </source>
</evidence>
<evidence type="ECO:0000256" key="3">
    <source>
        <dbReference type="ARBA" id="ARBA00022759"/>
    </source>
</evidence>
<dbReference type="EMBL" id="JAXUIC010000002">
    <property type="protein sequence ID" value="KAK4604082.1"/>
    <property type="molecule type" value="Genomic_DNA"/>
</dbReference>
<dbReference type="InterPro" id="IPR036430">
    <property type="entry name" value="RNase_T2-like_sf"/>
</dbReference>
<dbReference type="Gene3D" id="3.90.730.10">
    <property type="entry name" value="Ribonuclease T2-like"/>
    <property type="match status" value="1"/>
</dbReference>
<keyword evidence="10" id="KW-1185">Reference proteome</keyword>
<evidence type="ECO:0000256" key="5">
    <source>
        <dbReference type="ARBA" id="ARBA00023239"/>
    </source>
</evidence>
<accession>A0AAN7G4I0</accession>
<dbReference type="GO" id="GO:0033897">
    <property type="term" value="F:ribonuclease T2 activity"/>
    <property type="evidence" value="ECO:0007669"/>
    <property type="project" value="InterPro"/>
</dbReference>
<keyword evidence="5" id="KW-0456">Lyase</keyword>
<evidence type="ECO:0000256" key="8">
    <source>
        <dbReference type="SAM" id="SignalP"/>
    </source>
</evidence>
<keyword evidence="4" id="KW-1015">Disulfide bond</keyword>
<evidence type="ECO:0000256" key="2">
    <source>
        <dbReference type="ARBA" id="ARBA00022722"/>
    </source>
</evidence>
<feature type="active site" evidence="6">
    <location>
        <position position="78"/>
    </location>
</feature>
<evidence type="ECO:0000256" key="4">
    <source>
        <dbReference type="ARBA" id="ARBA00023157"/>
    </source>
</evidence>
<sequence>MKGTYWRLILIFQLHLQAALCDTEFNNVCNSVPKVSVASAVQPPARQYDFIYFVQQWQLSVCNLRSCLKPARQVFSIHGLWPASYSRKTQCNCSSEFAPKKISDLVDKLNVEWPSMIHEDNTEYWKNEWESHGICSEAVLPQHAYFDAALKLKKKYSLVDILAQKDIYPSGNVYSKGSITDAIKTATGQSPQIQCNLYKEIPLLTQIFLCLDYNATKIIECPPSKRCQYEDLMIPYSLFNT</sequence>
<feature type="active site" evidence="6">
    <location>
        <position position="128"/>
    </location>
</feature>
<dbReference type="Pfam" id="PF00445">
    <property type="entry name" value="Ribonuclease_T2"/>
    <property type="match status" value="1"/>
</dbReference>
<dbReference type="InterPro" id="IPR018188">
    <property type="entry name" value="RNase_T2_His_AS_1"/>
</dbReference>
<dbReference type="AlphaFoldDB" id="A0AAN7G4I0"/>
<dbReference type="PANTHER" id="PTHR11240:SF61">
    <property type="entry name" value="EXTRACELLULAR RIBONUCLEASE LE-LIKE ISOFORM X1"/>
    <property type="match status" value="1"/>
</dbReference>
<protein>
    <submittedName>
        <fullName evidence="9">Uncharacterized protein</fullName>
    </submittedName>
</protein>
<keyword evidence="3" id="KW-0378">Hydrolase</keyword>